<keyword evidence="8" id="KW-1185">Reference proteome</keyword>
<dbReference type="PANTHER" id="PTHR43133">
    <property type="entry name" value="RNA POLYMERASE ECF-TYPE SIGMA FACTO"/>
    <property type="match status" value="1"/>
</dbReference>
<evidence type="ECO:0000313" key="8">
    <source>
        <dbReference type="Proteomes" id="UP000321638"/>
    </source>
</evidence>
<dbReference type="InterPro" id="IPR014284">
    <property type="entry name" value="RNA_pol_sigma-70_dom"/>
</dbReference>
<dbReference type="InterPro" id="IPR036388">
    <property type="entry name" value="WH-like_DNA-bd_sf"/>
</dbReference>
<dbReference type="GO" id="GO:0006352">
    <property type="term" value="P:DNA-templated transcription initiation"/>
    <property type="evidence" value="ECO:0007669"/>
    <property type="project" value="InterPro"/>
</dbReference>
<dbReference type="EMBL" id="VDUZ01000031">
    <property type="protein sequence ID" value="TXL72712.1"/>
    <property type="molecule type" value="Genomic_DNA"/>
</dbReference>
<dbReference type="Pfam" id="PF08281">
    <property type="entry name" value="Sigma70_r4_2"/>
    <property type="match status" value="1"/>
</dbReference>
<name>A0A5C8PG09_9HYPH</name>
<dbReference type="SUPFAM" id="SSF88659">
    <property type="entry name" value="Sigma3 and sigma4 domains of RNA polymerase sigma factors"/>
    <property type="match status" value="1"/>
</dbReference>
<gene>
    <name evidence="7" type="ORF">FHP25_24490</name>
</gene>
<dbReference type="InterPro" id="IPR013324">
    <property type="entry name" value="RNA_pol_sigma_r3/r4-like"/>
</dbReference>
<keyword evidence="4" id="KW-0804">Transcription</keyword>
<evidence type="ECO:0000256" key="4">
    <source>
        <dbReference type="ARBA" id="ARBA00023163"/>
    </source>
</evidence>
<accession>A0A5C8PG09</accession>
<evidence type="ECO:0000256" key="2">
    <source>
        <dbReference type="ARBA" id="ARBA00023015"/>
    </source>
</evidence>
<dbReference type="InterPro" id="IPR039425">
    <property type="entry name" value="RNA_pol_sigma-70-like"/>
</dbReference>
<keyword evidence="2" id="KW-0805">Transcription regulation</keyword>
<organism evidence="7 8">
    <name type="scientific">Vineibacter terrae</name>
    <dbReference type="NCBI Taxonomy" id="2586908"/>
    <lineage>
        <taxon>Bacteria</taxon>
        <taxon>Pseudomonadati</taxon>
        <taxon>Pseudomonadota</taxon>
        <taxon>Alphaproteobacteria</taxon>
        <taxon>Hyphomicrobiales</taxon>
        <taxon>Vineibacter</taxon>
    </lineage>
</organism>
<sequence length="237" mass="26492">MALGRQAPLDMAALRDEQLHALALQRGAGAIRVLTQRYNQRLYRVCWGILRNEADAEEAVQDAYVKAFTASASFEGHASYATWLTRIAINEALERRRAAQRRARLLEREGITEMAEYRARLADGPISHGSPEEIAARAEVAQRLQAAVARLPEMYRTVFVLRDVEGVSVEEAAAALGVPEQTVKTRLFRARRRLQQILEPDLRAALQEAFPFGGERCAALTEKVLARLSPRQEGEKS</sequence>
<keyword evidence="3" id="KW-0731">Sigma factor</keyword>
<dbReference type="NCBIfam" id="TIGR02937">
    <property type="entry name" value="sigma70-ECF"/>
    <property type="match status" value="1"/>
</dbReference>
<dbReference type="Gene3D" id="1.10.1740.10">
    <property type="match status" value="1"/>
</dbReference>
<evidence type="ECO:0000313" key="7">
    <source>
        <dbReference type="EMBL" id="TXL72712.1"/>
    </source>
</evidence>
<dbReference type="InterPro" id="IPR007627">
    <property type="entry name" value="RNA_pol_sigma70_r2"/>
</dbReference>
<dbReference type="OrthoDB" id="9780326at2"/>
<evidence type="ECO:0000259" key="6">
    <source>
        <dbReference type="Pfam" id="PF08281"/>
    </source>
</evidence>
<comment type="similarity">
    <text evidence="1">Belongs to the sigma-70 factor family. ECF subfamily.</text>
</comment>
<comment type="caution">
    <text evidence="7">The sequence shown here is derived from an EMBL/GenBank/DDBJ whole genome shotgun (WGS) entry which is preliminary data.</text>
</comment>
<dbReference type="AlphaFoldDB" id="A0A5C8PG09"/>
<dbReference type="Gene3D" id="1.10.10.10">
    <property type="entry name" value="Winged helix-like DNA-binding domain superfamily/Winged helix DNA-binding domain"/>
    <property type="match status" value="1"/>
</dbReference>
<dbReference type="GO" id="GO:0016987">
    <property type="term" value="F:sigma factor activity"/>
    <property type="evidence" value="ECO:0007669"/>
    <property type="project" value="UniProtKB-KW"/>
</dbReference>
<protein>
    <submittedName>
        <fullName evidence="7">RNA polymerase sigma factor</fullName>
    </submittedName>
</protein>
<reference evidence="7 8" key="1">
    <citation type="submission" date="2019-06" db="EMBL/GenBank/DDBJ databases">
        <title>New taxonomy in bacterial strain CC-CFT640, isolated from vineyard.</title>
        <authorList>
            <person name="Lin S.-Y."/>
            <person name="Tsai C.-F."/>
            <person name="Young C.-C."/>
        </authorList>
    </citation>
    <scope>NUCLEOTIDE SEQUENCE [LARGE SCALE GENOMIC DNA]</scope>
    <source>
        <strain evidence="7 8">CC-CFT640</strain>
    </source>
</reference>
<proteinExistence type="inferred from homology"/>
<evidence type="ECO:0000259" key="5">
    <source>
        <dbReference type="Pfam" id="PF04542"/>
    </source>
</evidence>
<feature type="domain" description="RNA polymerase sigma-70 region 2" evidence="5">
    <location>
        <begin position="35"/>
        <end position="102"/>
    </location>
</feature>
<evidence type="ECO:0000256" key="1">
    <source>
        <dbReference type="ARBA" id="ARBA00010641"/>
    </source>
</evidence>
<dbReference type="SUPFAM" id="SSF88946">
    <property type="entry name" value="Sigma2 domain of RNA polymerase sigma factors"/>
    <property type="match status" value="1"/>
</dbReference>
<dbReference type="Proteomes" id="UP000321638">
    <property type="component" value="Unassembled WGS sequence"/>
</dbReference>
<feature type="domain" description="RNA polymerase sigma factor 70 region 4 type 2" evidence="6">
    <location>
        <begin position="142"/>
        <end position="194"/>
    </location>
</feature>
<evidence type="ECO:0000256" key="3">
    <source>
        <dbReference type="ARBA" id="ARBA00023082"/>
    </source>
</evidence>
<dbReference type="InterPro" id="IPR013249">
    <property type="entry name" value="RNA_pol_sigma70_r4_t2"/>
</dbReference>
<dbReference type="NCBIfam" id="NF008888">
    <property type="entry name" value="PRK11922.1"/>
    <property type="match status" value="1"/>
</dbReference>
<dbReference type="InterPro" id="IPR013325">
    <property type="entry name" value="RNA_pol_sigma_r2"/>
</dbReference>
<dbReference type="CDD" id="cd06171">
    <property type="entry name" value="Sigma70_r4"/>
    <property type="match status" value="1"/>
</dbReference>
<dbReference type="Pfam" id="PF04542">
    <property type="entry name" value="Sigma70_r2"/>
    <property type="match status" value="1"/>
</dbReference>
<dbReference type="PANTHER" id="PTHR43133:SF51">
    <property type="entry name" value="RNA POLYMERASE SIGMA FACTOR"/>
    <property type="match status" value="1"/>
</dbReference>
<dbReference type="GO" id="GO:0003677">
    <property type="term" value="F:DNA binding"/>
    <property type="evidence" value="ECO:0007669"/>
    <property type="project" value="InterPro"/>
</dbReference>